<comment type="caution">
    <text evidence="8">The sequence shown here is derived from an EMBL/GenBank/DDBJ whole genome shotgun (WGS) entry which is preliminary data.</text>
</comment>
<dbReference type="Gene3D" id="1.10.10.10">
    <property type="entry name" value="Winged helix-like DNA-binding domain superfamily/Winged helix DNA-binding domain"/>
    <property type="match status" value="1"/>
</dbReference>
<reference evidence="8 9" key="1">
    <citation type="submission" date="2019-10" db="EMBL/GenBank/DDBJ databases">
        <title>Bacillus aerolatum sp. nov., isolated from bioaerosol of sport playgrounds.</title>
        <authorList>
            <person name="Chen P."/>
            <person name="Zhang G."/>
        </authorList>
    </citation>
    <scope>NUCLEOTIDE SEQUENCE [LARGE SCALE GENOMIC DNA]</scope>
    <source>
        <strain evidence="8 9">CX253</strain>
    </source>
</reference>
<evidence type="ECO:0000256" key="6">
    <source>
        <dbReference type="ARBA" id="ARBA00023163"/>
    </source>
</evidence>
<dbReference type="InterPro" id="IPR051446">
    <property type="entry name" value="HTH_trans_reg/aminotransferase"/>
</dbReference>
<dbReference type="PANTHER" id="PTHR46577">
    <property type="entry name" value="HTH-TYPE TRANSCRIPTIONAL REGULATORY PROTEIN GABR"/>
    <property type="match status" value="1"/>
</dbReference>
<name>A0A6I1FFE6_9BACI</name>
<evidence type="ECO:0000256" key="1">
    <source>
        <dbReference type="ARBA" id="ARBA00001933"/>
    </source>
</evidence>
<dbReference type="Pfam" id="PF00392">
    <property type="entry name" value="GntR"/>
    <property type="match status" value="1"/>
</dbReference>
<protein>
    <submittedName>
        <fullName evidence="8">GntR family transcriptional regulator</fullName>
    </submittedName>
</protein>
<dbReference type="SUPFAM" id="SSF46785">
    <property type="entry name" value="Winged helix' DNA-binding domain"/>
    <property type="match status" value="1"/>
</dbReference>
<keyword evidence="3" id="KW-0663">Pyridoxal phosphate</keyword>
<keyword evidence="2" id="KW-0032">Aminotransferase</keyword>
<dbReference type="PANTHER" id="PTHR46577:SF1">
    <property type="entry name" value="HTH-TYPE TRANSCRIPTIONAL REGULATORY PROTEIN GABR"/>
    <property type="match status" value="1"/>
</dbReference>
<comment type="cofactor">
    <cofactor evidence="1">
        <name>pyridoxal 5'-phosphate</name>
        <dbReference type="ChEBI" id="CHEBI:597326"/>
    </cofactor>
</comment>
<dbReference type="PROSITE" id="PS50949">
    <property type="entry name" value="HTH_GNTR"/>
    <property type="match status" value="1"/>
</dbReference>
<keyword evidence="5" id="KW-0238">DNA-binding</keyword>
<evidence type="ECO:0000313" key="8">
    <source>
        <dbReference type="EMBL" id="KAB7704056.1"/>
    </source>
</evidence>
<accession>A0A6I1FFE6</accession>
<dbReference type="GO" id="GO:0008483">
    <property type="term" value="F:transaminase activity"/>
    <property type="evidence" value="ECO:0007669"/>
    <property type="project" value="UniProtKB-KW"/>
</dbReference>
<dbReference type="Proteomes" id="UP000429595">
    <property type="component" value="Unassembled WGS sequence"/>
</dbReference>
<keyword evidence="6" id="KW-0804">Transcription</keyword>
<proteinExistence type="predicted"/>
<dbReference type="PRINTS" id="PR00035">
    <property type="entry name" value="HTHGNTR"/>
</dbReference>
<keyword evidence="4" id="KW-0805">Transcription regulation</keyword>
<evidence type="ECO:0000256" key="3">
    <source>
        <dbReference type="ARBA" id="ARBA00022898"/>
    </source>
</evidence>
<dbReference type="AlphaFoldDB" id="A0A6I1FFE6"/>
<dbReference type="InterPro" id="IPR036388">
    <property type="entry name" value="WH-like_DNA-bd_sf"/>
</dbReference>
<evidence type="ECO:0000256" key="4">
    <source>
        <dbReference type="ARBA" id="ARBA00023015"/>
    </source>
</evidence>
<dbReference type="GO" id="GO:0003677">
    <property type="term" value="F:DNA binding"/>
    <property type="evidence" value="ECO:0007669"/>
    <property type="project" value="UniProtKB-KW"/>
</dbReference>
<evidence type="ECO:0000313" key="9">
    <source>
        <dbReference type="Proteomes" id="UP000429595"/>
    </source>
</evidence>
<gene>
    <name evidence="8" type="ORF">F9802_19075</name>
</gene>
<organism evidence="8 9">
    <name type="scientific">Bacillus aerolatus</name>
    <dbReference type="NCBI Taxonomy" id="2653354"/>
    <lineage>
        <taxon>Bacteria</taxon>
        <taxon>Bacillati</taxon>
        <taxon>Bacillota</taxon>
        <taxon>Bacilli</taxon>
        <taxon>Bacillales</taxon>
        <taxon>Bacillaceae</taxon>
        <taxon>Bacillus</taxon>
    </lineage>
</organism>
<evidence type="ECO:0000259" key="7">
    <source>
        <dbReference type="PROSITE" id="PS50949"/>
    </source>
</evidence>
<keyword evidence="9" id="KW-1185">Reference proteome</keyword>
<dbReference type="InterPro" id="IPR000524">
    <property type="entry name" value="Tscrpt_reg_HTH_GntR"/>
</dbReference>
<evidence type="ECO:0000256" key="5">
    <source>
        <dbReference type="ARBA" id="ARBA00023125"/>
    </source>
</evidence>
<dbReference type="CDD" id="cd07377">
    <property type="entry name" value="WHTH_GntR"/>
    <property type="match status" value="1"/>
</dbReference>
<dbReference type="InterPro" id="IPR036390">
    <property type="entry name" value="WH_DNA-bd_sf"/>
</dbReference>
<dbReference type="EMBL" id="WEIO01000020">
    <property type="protein sequence ID" value="KAB7704056.1"/>
    <property type="molecule type" value="Genomic_DNA"/>
</dbReference>
<dbReference type="GO" id="GO:0003700">
    <property type="term" value="F:DNA-binding transcription factor activity"/>
    <property type="evidence" value="ECO:0007669"/>
    <property type="project" value="InterPro"/>
</dbReference>
<keyword evidence="2" id="KW-0808">Transferase</keyword>
<feature type="domain" description="HTH gntR-type" evidence="7">
    <location>
        <begin position="3"/>
        <end position="63"/>
    </location>
</feature>
<evidence type="ECO:0000256" key="2">
    <source>
        <dbReference type="ARBA" id="ARBA00022576"/>
    </source>
</evidence>
<sequence length="63" mass="7486">MRNELFSFFINYIKKEIDFHHLTAGTKLPTIRQLSQYLGVSKNTIEQAYQQLIAEGYMEKIFK</sequence>